<evidence type="ECO:0000313" key="2">
    <source>
        <dbReference type="Proteomes" id="UP001070176"/>
    </source>
</evidence>
<dbReference type="EMBL" id="JAOVZV010000015">
    <property type="protein sequence ID" value="MCX8533200.1"/>
    <property type="molecule type" value="Genomic_DNA"/>
</dbReference>
<organism evidence="1 2">
    <name type="scientific">Chryseobacterium luquanense</name>
    <dbReference type="NCBI Taxonomy" id="2983766"/>
    <lineage>
        <taxon>Bacteria</taxon>
        <taxon>Pseudomonadati</taxon>
        <taxon>Bacteroidota</taxon>
        <taxon>Flavobacteriia</taxon>
        <taxon>Flavobacteriales</taxon>
        <taxon>Weeksellaceae</taxon>
        <taxon>Chryseobacterium group</taxon>
        <taxon>Chryseobacterium</taxon>
    </lineage>
</organism>
<dbReference type="RefSeq" id="WP_267281716.1">
    <property type="nucleotide sequence ID" value="NZ_JAOVZV010000015.1"/>
</dbReference>
<reference evidence="1" key="1">
    <citation type="submission" date="2022-10" db="EMBL/GenBank/DDBJ databases">
        <title>Chryseobacterium sp. nov., a novel bacterial species.</title>
        <authorList>
            <person name="Cao Y."/>
        </authorList>
    </citation>
    <scope>NUCLEOTIDE SEQUENCE</scope>
    <source>
        <strain evidence="1">KC 927</strain>
    </source>
</reference>
<sequence length="106" mass="12368">MINIFNQNYPKWIEVILEDTSTLLIDRRTGVFFKISYESASCTFMNENGLQWIYNENGVIVNDPNKELEVQKGQWITSGGKDFVIRTFTSDEVLLRARDYFFPISS</sequence>
<proteinExistence type="predicted"/>
<keyword evidence="2" id="KW-1185">Reference proteome</keyword>
<evidence type="ECO:0008006" key="3">
    <source>
        <dbReference type="Google" id="ProtNLM"/>
    </source>
</evidence>
<evidence type="ECO:0000313" key="1">
    <source>
        <dbReference type="EMBL" id="MCX8533200.1"/>
    </source>
</evidence>
<gene>
    <name evidence="1" type="ORF">OEA66_12640</name>
</gene>
<dbReference type="Proteomes" id="UP001070176">
    <property type="component" value="Unassembled WGS sequence"/>
</dbReference>
<protein>
    <recommendedName>
        <fullName evidence="3">FHA domain-containing protein</fullName>
    </recommendedName>
</protein>
<accession>A0ABT3Y4W8</accession>
<name>A0ABT3Y4W8_9FLAO</name>
<comment type="caution">
    <text evidence="1">The sequence shown here is derived from an EMBL/GenBank/DDBJ whole genome shotgun (WGS) entry which is preliminary data.</text>
</comment>